<keyword evidence="2" id="KW-1185">Reference proteome</keyword>
<dbReference type="PANTHER" id="PTHR15396:SF1">
    <property type="entry name" value="RIBONUCLEASE P PROTEIN SUBUNIT P40"/>
    <property type="match status" value="1"/>
</dbReference>
<protein>
    <submittedName>
        <fullName evidence="1">Uu.00g007990.m01.CDS01</fullName>
    </submittedName>
</protein>
<comment type="caution">
    <text evidence="1">The sequence shown here is derived from an EMBL/GenBank/DDBJ whole genome shotgun (WGS) entry which is preliminary data.</text>
</comment>
<dbReference type="GO" id="GO:0000172">
    <property type="term" value="C:ribonuclease MRP complex"/>
    <property type="evidence" value="ECO:0007669"/>
    <property type="project" value="TreeGrafter"/>
</dbReference>
<sequence length="359" mass="40395">MFAFPSPSVYQTSKCFVTYGTMGHPDPKQLPNKGKPWSSILAQDFVHKVDLVIPEELLQLVQAQITGDPARAPTYHRVNMTLGQVLEGDFFTQYIKIGNTMMLSEGKVDSHNVFSLKEGVLTMYLEKETYERAGLVGKPHGVKGKRGLKPRWIVQFDLRSPSMLHGKKGFDRLVYACKNVFNKPTTWLFCNLSQTPDPDPLAQHFPTRYTSSPGIVGGLDVKIPPLKPPQAILENQNRLDLDEYATEIYEWLSLLRLESPRLDQTDSIDPYLSDYVVPGNSEEVHAGKLCKVSWQGFISPTWVRQTLADVIFALPSKSWFSLSATSLTRGTIDSSTDCTILRPPQSPGEYFLWETKGHD</sequence>
<dbReference type="GO" id="GO:0030681">
    <property type="term" value="C:multimeric ribonuclease P complex"/>
    <property type="evidence" value="ECO:0007669"/>
    <property type="project" value="TreeGrafter"/>
</dbReference>
<dbReference type="PANTHER" id="PTHR15396">
    <property type="entry name" value="RIBONUCLEASE P PROTEIN SUBUNIT P40"/>
    <property type="match status" value="1"/>
</dbReference>
<dbReference type="Proteomes" id="UP001295740">
    <property type="component" value="Unassembled WGS sequence"/>
</dbReference>
<accession>A0AAI8YPW4</accession>
<name>A0AAI8YPW4_9PEZI</name>
<reference evidence="1" key="1">
    <citation type="submission" date="2023-10" db="EMBL/GenBank/DDBJ databases">
        <authorList>
            <person name="Hackl T."/>
        </authorList>
    </citation>
    <scope>NUCLEOTIDE SEQUENCE</scope>
</reference>
<dbReference type="GO" id="GO:0000171">
    <property type="term" value="F:ribonuclease MRP activity"/>
    <property type="evidence" value="ECO:0007669"/>
    <property type="project" value="TreeGrafter"/>
</dbReference>
<proteinExistence type="predicted"/>
<evidence type="ECO:0000313" key="2">
    <source>
        <dbReference type="Proteomes" id="UP001295740"/>
    </source>
</evidence>
<dbReference type="AlphaFoldDB" id="A0AAI8YPW4"/>
<organism evidence="1 2">
    <name type="scientific">Anthostomella pinea</name>
    <dbReference type="NCBI Taxonomy" id="933095"/>
    <lineage>
        <taxon>Eukaryota</taxon>
        <taxon>Fungi</taxon>
        <taxon>Dikarya</taxon>
        <taxon>Ascomycota</taxon>
        <taxon>Pezizomycotina</taxon>
        <taxon>Sordariomycetes</taxon>
        <taxon>Xylariomycetidae</taxon>
        <taxon>Xylariales</taxon>
        <taxon>Xylariaceae</taxon>
        <taxon>Anthostomella</taxon>
    </lineage>
</organism>
<dbReference type="GO" id="GO:0001682">
    <property type="term" value="P:tRNA 5'-leader removal"/>
    <property type="evidence" value="ECO:0007669"/>
    <property type="project" value="InterPro"/>
</dbReference>
<dbReference type="InterPro" id="IPR013893">
    <property type="entry name" value="RNase_P_Rpp40"/>
</dbReference>
<gene>
    <name evidence="1" type="ORF">KHLLAP_LOCUS13148</name>
</gene>
<dbReference type="EMBL" id="CAUWAG010000020">
    <property type="protein sequence ID" value="CAJ2512680.1"/>
    <property type="molecule type" value="Genomic_DNA"/>
</dbReference>
<dbReference type="GO" id="GO:0004526">
    <property type="term" value="F:ribonuclease P activity"/>
    <property type="evidence" value="ECO:0007669"/>
    <property type="project" value="TreeGrafter"/>
</dbReference>
<dbReference type="Pfam" id="PF08584">
    <property type="entry name" value="Ribonuc_P_40"/>
    <property type="match status" value="1"/>
</dbReference>
<dbReference type="GO" id="GO:0000447">
    <property type="term" value="P:endonucleolytic cleavage in ITS1 to separate SSU-rRNA from 5.8S rRNA and LSU-rRNA from tricistronic rRNA transcript (SSU-rRNA, 5.8S rRNA, LSU-rRNA)"/>
    <property type="evidence" value="ECO:0007669"/>
    <property type="project" value="TreeGrafter"/>
</dbReference>
<evidence type="ECO:0000313" key="1">
    <source>
        <dbReference type="EMBL" id="CAJ2512680.1"/>
    </source>
</evidence>